<evidence type="ECO:0000256" key="6">
    <source>
        <dbReference type="ARBA" id="ARBA00022884"/>
    </source>
</evidence>
<evidence type="ECO:0000256" key="5">
    <source>
        <dbReference type="ARBA" id="ARBA00022801"/>
    </source>
</evidence>
<dbReference type="PANTHER" id="PTHR35579:SF6">
    <property type="entry name" value="DUF324 DOMAIN-CONTAINING PROTEIN"/>
    <property type="match status" value="1"/>
</dbReference>
<feature type="domain" description="CRISPR type III-associated protein" evidence="9">
    <location>
        <begin position="16"/>
        <end position="215"/>
    </location>
</feature>
<dbReference type="PANTHER" id="PTHR35579">
    <property type="entry name" value="CRISPR SYSTEM CMS ENDORIBONUCLEASE CSM3"/>
    <property type="match status" value="1"/>
</dbReference>
<reference evidence="10" key="1">
    <citation type="submission" date="2021-06" db="EMBL/GenBank/DDBJ databases">
        <title>Elioraea tepida, sp. nov., a moderately thermophilic aerobic anoxygenic phototrophic bacterium isolated from an alkaline siliceous hot spring mat community in Yellowstone National Park, WY, USA.</title>
        <authorList>
            <person name="Saini M.K."/>
            <person name="Yoshida S."/>
            <person name="Sebastian A."/>
            <person name="Hirose S."/>
            <person name="Hara E."/>
            <person name="Tamaki H."/>
            <person name="Soulier N.T."/>
            <person name="Albert I."/>
            <person name="Hanada S."/>
            <person name="Bryant D.A."/>
            <person name="Tank M."/>
        </authorList>
    </citation>
    <scope>NUCLEOTIDE SEQUENCE</scope>
    <source>
        <strain evidence="10">MS-P2</strain>
    </source>
</reference>
<gene>
    <name evidence="10" type="primary">csm3</name>
    <name evidence="10" type="ORF">KO353_09360</name>
</gene>
<keyword evidence="6" id="KW-0694">RNA-binding</keyword>
<organism evidence="10 11">
    <name type="scientific">Elioraea tepida</name>
    <dbReference type="NCBI Taxonomy" id="2843330"/>
    <lineage>
        <taxon>Bacteria</taxon>
        <taxon>Pseudomonadati</taxon>
        <taxon>Pseudomonadota</taxon>
        <taxon>Alphaproteobacteria</taxon>
        <taxon>Acetobacterales</taxon>
        <taxon>Elioraeaceae</taxon>
        <taxon>Elioraea</taxon>
    </lineage>
</organism>
<keyword evidence="3" id="KW-0540">Nuclease</keyword>
<dbReference type="AlphaFoldDB" id="A0A975TZN1"/>
<evidence type="ECO:0000313" key="11">
    <source>
        <dbReference type="Proteomes" id="UP000694001"/>
    </source>
</evidence>
<comment type="similarity">
    <text evidence="1">Belongs to the CRISPR-associated Csm3 family.</text>
</comment>
<dbReference type="Pfam" id="PF03787">
    <property type="entry name" value="RAMPs"/>
    <property type="match status" value="1"/>
</dbReference>
<dbReference type="GO" id="GO:0016787">
    <property type="term" value="F:hydrolase activity"/>
    <property type="evidence" value="ECO:0007669"/>
    <property type="project" value="UniProtKB-KW"/>
</dbReference>
<dbReference type="Proteomes" id="UP000694001">
    <property type="component" value="Chromosome"/>
</dbReference>
<evidence type="ECO:0000259" key="9">
    <source>
        <dbReference type="Pfam" id="PF03787"/>
    </source>
</evidence>
<keyword evidence="7" id="KW-0051">Antiviral defense</keyword>
<evidence type="ECO:0000256" key="1">
    <source>
        <dbReference type="ARBA" id="ARBA00006342"/>
    </source>
</evidence>
<accession>A0A975TZN1</accession>
<evidence type="ECO:0000313" key="10">
    <source>
        <dbReference type="EMBL" id="QXM23536.1"/>
    </source>
</evidence>
<dbReference type="InterPro" id="IPR013412">
    <property type="entry name" value="CRISPR-assoc_RAMP_Csm3"/>
</dbReference>
<dbReference type="RefSeq" id="WP_218284398.1">
    <property type="nucleotide sequence ID" value="NZ_CP076448.1"/>
</dbReference>
<sequence length="259" mass="28914">MIELREKGRVRIEGKLLLLSGLHIGAGKDSVEIGGIDNPVIKHPFTGEPYIPGSSIKGRLRFLMEWAFDAIRNDGHAWGYDDGQPVDPNDPVLRIFGNALKDWKGGPTRLIVRDCPLTADDRKRYSEAPDRFFEEKTEVLIDRIAGKARDGVGPRRTERVPAGVRFEVELVFRLYDTGDGGVRDLACLNWTLLGLWLLEQDALGGSGSRGYGRIRFEDLHLVAPGDVRHALDNRFRGHRFDRHTPPAIVSAEALFPKAA</sequence>
<dbReference type="GO" id="GO:0004519">
    <property type="term" value="F:endonuclease activity"/>
    <property type="evidence" value="ECO:0007669"/>
    <property type="project" value="UniProtKB-KW"/>
</dbReference>
<keyword evidence="4" id="KW-0255">Endonuclease</keyword>
<name>A0A975TZN1_9PROT</name>
<evidence type="ECO:0000256" key="8">
    <source>
        <dbReference type="ARBA" id="ARBA00033183"/>
    </source>
</evidence>
<protein>
    <recommendedName>
        <fullName evidence="2">CRISPR system Cms endoribonuclease Csm3</fullName>
    </recommendedName>
    <alternativeName>
        <fullName evidence="8">CRISPR type III A-associated RAMP protein Csm3</fullName>
    </alternativeName>
</protein>
<dbReference type="NCBIfam" id="TIGR02582">
    <property type="entry name" value="cas7_TM1809"/>
    <property type="match status" value="1"/>
</dbReference>
<dbReference type="GO" id="GO:0051607">
    <property type="term" value="P:defense response to virus"/>
    <property type="evidence" value="ECO:0007669"/>
    <property type="project" value="UniProtKB-KW"/>
</dbReference>
<keyword evidence="5" id="KW-0378">Hydrolase</keyword>
<dbReference type="GO" id="GO:0003723">
    <property type="term" value="F:RNA binding"/>
    <property type="evidence" value="ECO:0007669"/>
    <property type="project" value="UniProtKB-KW"/>
</dbReference>
<evidence type="ECO:0000256" key="4">
    <source>
        <dbReference type="ARBA" id="ARBA00022759"/>
    </source>
</evidence>
<proteinExistence type="inferred from homology"/>
<dbReference type="KEGG" id="elio:KO353_09360"/>
<evidence type="ECO:0000256" key="3">
    <source>
        <dbReference type="ARBA" id="ARBA00022722"/>
    </source>
</evidence>
<dbReference type="InterPro" id="IPR052216">
    <property type="entry name" value="CRISPR_Csm3_endoribonuclease"/>
</dbReference>
<dbReference type="EMBL" id="CP076448">
    <property type="protein sequence ID" value="QXM23536.1"/>
    <property type="molecule type" value="Genomic_DNA"/>
</dbReference>
<evidence type="ECO:0000256" key="7">
    <source>
        <dbReference type="ARBA" id="ARBA00023118"/>
    </source>
</evidence>
<keyword evidence="11" id="KW-1185">Reference proteome</keyword>
<evidence type="ECO:0000256" key="2">
    <source>
        <dbReference type="ARBA" id="ARBA00022150"/>
    </source>
</evidence>
<dbReference type="InterPro" id="IPR005537">
    <property type="entry name" value="RAMP_III_fam"/>
</dbReference>